<dbReference type="InterPro" id="IPR030125">
    <property type="entry name" value="SPIN90/Ldb17"/>
</dbReference>
<gene>
    <name evidence="3" type="ORF">CAOG_003410</name>
</gene>
<dbReference type="InParanoid" id="A0A0D2X2E8"/>
<dbReference type="Pfam" id="PF09431">
    <property type="entry name" value="SPIN90_LRD"/>
    <property type="match status" value="1"/>
</dbReference>
<dbReference type="PANTHER" id="PTHR13357">
    <property type="entry name" value="SH3 ADAPTER PROTEIN SPIN90 NCK INTERACTING PROTEIN WITH SH3 DOMAIN"/>
    <property type="match status" value="1"/>
</dbReference>
<proteinExistence type="predicted"/>
<reference evidence="4" key="1">
    <citation type="submission" date="2011-02" db="EMBL/GenBank/DDBJ databases">
        <title>The Genome Sequence of Capsaspora owczarzaki ATCC 30864.</title>
        <authorList>
            <person name="Russ C."/>
            <person name="Cuomo C."/>
            <person name="Burger G."/>
            <person name="Gray M.W."/>
            <person name="Holland P.W.H."/>
            <person name="King N."/>
            <person name="Lang F.B.F."/>
            <person name="Roger A.J."/>
            <person name="Ruiz-Trillo I."/>
            <person name="Young S.K."/>
            <person name="Zeng Q."/>
            <person name="Gargeya S."/>
            <person name="Alvarado L."/>
            <person name="Berlin A."/>
            <person name="Chapman S.B."/>
            <person name="Chen Z."/>
            <person name="Freedman E."/>
            <person name="Gellesch M."/>
            <person name="Goldberg J."/>
            <person name="Griggs A."/>
            <person name="Gujja S."/>
            <person name="Heilman E."/>
            <person name="Heiman D."/>
            <person name="Howarth C."/>
            <person name="Mehta T."/>
            <person name="Neiman D."/>
            <person name="Pearson M."/>
            <person name="Roberts A."/>
            <person name="Saif S."/>
            <person name="Shea T."/>
            <person name="Shenoy N."/>
            <person name="Sisk P."/>
            <person name="Stolte C."/>
            <person name="Sykes S."/>
            <person name="White J."/>
            <person name="Yandava C."/>
            <person name="Haas B."/>
            <person name="Nusbaum C."/>
            <person name="Birren B."/>
        </authorList>
    </citation>
    <scope>NUCLEOTIDE SEQUENCE</scope>
    <source>
        <strain evidence="4">ATCC 30864</strain>
    </source>
</reference>
<dbReference type="EMBL" id="KE346363">
    <property type="protein sequence ID" value="KJE92434.1"/>
    <property type="molecule type" value="Genomic_DNA"/>
</dbReference>
<organism evidence="3 4">
    <name type="scientific">Capsaspora owczarzaki (strain ATCC 30864)</name>
    <dbReference type="NCBI Taxonomy" id="595528"/>
    <lineage>
        <taxon>Eukaryota</taxon>
        <taxon>Filasterea</taxon>
        <taxon>Capsaspora</taxon>
    </lineage>
</organism>
<evidence type="ECO:0000259" key="2">
    <source>
        <dbReference type="Pfam" id="PF09431"/>
    </source>
</evidence>
<dbReference type="AlphaFoldDB" id="A0A0D2X2E8"/>
<evidence type="ECO:0000313" key="4">
    <source>
        <dbReference type="Proteomes" id="UP000008743"/>
    </source>
</evidence>
<dbReference type="STRING" id="595528.A0A0D2X2E8"/>
<dbReference type="InterPro" id="IPR018556">
    <property type="entry name" value="SPIN90/Ldb17_LRD"/>
</dbReference>
<dbReference type="RefSeq" id="XP_004364249.2">
    <property type="nucleotide sequence ID" value="XM_004364192.2"/>
</dbReference>
<dbReference type="eggNOG" id="KOG4035">
    <property type="taxonomic scope" value="Eukaryota"/>
</dbReference>
<keyword evidence="4" id="KW-1185">Reference proteome</keyword>
<dbReference type="GO" id="GO:0071933">
    <property type="term" value="F:Arp2/3 complex binding"/>
    <property type="evidence" value="ECO:0007669"/>
    <property type="project" value="TreeGrafter"/>
</dbReference>
<dbReference type="Proteomes" id="UP000008743">
    <property type="component" value="Unassembled WGS sequence"/>
</dbReference>
<evidence type="ECO:0000313" key="3">
    <source>
        <dbReference type="EMBL" id="KJE92434.1"/>
    </source>
</evidence>
<feature type="compositionally biased region" description="Acidic residues" evidence="1">
    <location>
        <begin position="69"/>
        <end position="78"/>
    </location>
</feature>
<dbReference type="PhylomeDB" id="A0A0D2X2E8"/>
<dbReference type="PANTHER" id="PTHR13357:SF1">
    <property type="entry name" value="NCK-INTERACTING PROTEIN WITH SH3 DOMAIN"/>
    <property type="match status" value="1"/>
</dbReference>
<name>A0A0D2X2E8_CAPO3</name>
<dbReference type="OrthoDB" id="445362at2759"/>
<feature type="region of interest" description="Disordered" evidence="1">
    <location>
        <begin position="65"/>
        <end position="85"/>
    </location>
</feature>
<protein>
    <recommendedName>
        <fullName evidence="2">SPIN90/Ldb17 leucine-rich domain-containing protein</fullName>
    </recommendedName>
</protein>
<evidence type="ECO:0000256" key="1">
    <source>
        <dbReference type="SAM" id="MobiDB-lite"/>
    </source>
</evidence>
<sequence>MQLVLALKDSAPAAQLAPGFVTFRKNDLMAVIGEIPAGATGSTALTVRTVLGQTGQILMQDVRVHDPSQDAEDDDDDAAPPMLEPVARPSASNLAVAAVPVAPARSPKPQAASEAAAEEVVIHKNLIHLVRAHTGLSFEKSRTAVEAVLFYLQNADASLAGPLTAAVKLPSDLRPNTRDQDRLSSIFAALLAAKNDSQQRNWRSHDDASDLAENLTEMTSILMDTDPDLARAMLSQDDYEIVHGLVDYYMMETRTPLRILVLKSLAVMIKAHERVVSILLSSLLPKELARDILAETIPEIEWLLQAVKVCTMVYSTGEQCPIANYDFWNIEFILHIVNKIENGAHLGFTEEMVDSLIALLLSFNLHFSIDSPSLSAPHRDNIVMKALEQQSSAACLGERVLYMFNRNGRMHSLEKFLKDLFTANFFYSNDLNVLMDIIIRQLENLEQLEERRFESLDILYRLMFVTDYSSTRYRVNDLRTCLTRLGREEANGDAAVAAFSILATKLRDVFCGEE</sequence>
<dbReference type="GO" id="GO:0006897">
    <property type="term" value="P:endocytosis"/>
    <property type="evidence" value="ECO:0007669"/>
    <property type="project" value="TreeGrafter"/>
</dbReference>
<accession>A0A0D2X2E8</accession>
<feature type="domain" description="SPIN90/Ldb17 leucine-rich" evidence="2">
    <location>
        <begin position="350"/>
        <end position="478"/>
    </location>
</feature>